<dbReference type="CDD" id="cd01948">
    <property type="entry name" value="EAL"/>
    <property type="match status" value="1"/>
</dbReference>
<dbReference type="EMBL" id="AP023355">
    <property type="protein sequence ID" value="BCJ34670.1"/>
    <property type="molecule type" value="Genomic_DNA"/>
</dbReference>
<sequence length="689" mass="75029">MESTALRNEPPLRHKRVFVGYVAVVVAAGAAVVALGLPGLVRAVPDLPVDGWLLILLAAVVDAGPFSGPRQRGSSVGVFPSVCFGFTVLLLWGLGPAVLLAVVAIIGSTWRLRAKLWRAAFNLAQYLLAYGAAALVLHTVREDVLRATGWHAVAVVGAAAAWFVVSELIVDTAVRLRFGGHWWSTVRSGLSFELQTTGALLLLAPVLAGAISTSPWLIALILVPLFAVYRSARVAAERDRESRHDPLTGLANRKAVQERIEDDIARRHPDGRPGPLLLVLDLDRFKEVNDALGHGVGDRLLVEAGRRLRARLSEDVLVARLGGDEFAVVRTAVGDLDTARAFAERVAAVLAGPVHLDGMPLEVASSIGVAVYPRHGADFDELLQHADVAMYEAKQRNDAVSVYAPEADHNSAARLGLLGDLRRALERPDRPELGELGVFYQPQVAIDSGEVVGVEALLRWRHPEYGMVGPEEVIRAAEHTAVMRLLTYRVLDEVVARVAQWQRDGLRLRAAVNVSVRDLHTADLVDHLAALLDRHEVAPSQIELEITEGALMADPRRVLATLRRLDRLGIALSLDDFGTGYSSMLHLRRLPLSEVKIDRSFVLGMGSDPDDAAIVRSIIDLAGALGMRVVAEGVEDERTWRRLSALGCQIAQGWFYARPMPAAEFTSWLARYRPPRIRQTVEATDPAHT</sequence>
<dbReference type="InterPro" id="IPR029787">
    <property type="entry name" value="Nucleotide_cyclase"/>
</dbReference>
<evidence type="ECO:0000256" key="1">
    <source>
        <dbReference type="SAM" id="Phobius"/>
    </source>
</evidence>
<dbReference type="Gene3D" id="3.20.20.450">
    <property type="entry name" value="EAL domain"/>
    <property type="match status" value="1"/>
</dbReference>
<dbReference type="KEGG" id="atl:Athai_21730"/>
<feature type="transmembrane region" description="Helical" evidence="1">
    <location>
        <begin position="78"/>
        <end position="107"/>
    </location>
</feature>
<dbReference type="NCBIfam" id="TIGR00254">
    <property type="entry name" value="GGDEF"/>
    <property type="match status" value="1"/>
</dbReference>
<feature type="domain" description="EAL" evidence="2">
    <location>
        <begin position="414"/>
        <end position="673"/>
    </location>
</feature>
<feature type="transmembrane region" description="Helical" evidence="1">
    <location>
        <begin position="119"/>
        <end position="137"/>
    </location>
</feature>
<feature type="domain" description="GGDEF" evidence="3">
    <location>
        <begin position="273"/>
        <end position="405"/>
    </location>
</feature>
<dbReference type="InterPro" id="IPR000160">
    <property type="entry name" value="GGDEF_dom"/>
</dbReference>
<dbReference type="Pfam" id="PF00990">
    <property type="entry name" value="GGDEF"/>
    <property type="match status" value="1"/>
</dbReference>
<dbReference type="Proteomes" id="UP000611640">
    <property type="component" value="Chromosome"/>
</dbReference>
<dbReference type="Gene3D" id="3.30.70.270">
    <property type="match status" value="1"/>
</dbReference>
<keyword evidence="1" id="KW-0472">Membrane</keyword>
<name>A0A7R7DNE6_9ACTN</name>
<evidence type="ECO:0000313" key="5">
    <source>
        <dbReference type="Proteomes" id="UP000611640"/>
    </source>
</evidence>
<dbReference type="InterPro" id="IPR001633">
    <property type="entry name" value="EAL_dom"/>
</dbReference>
<accession>A0A7R7DNE6</accession>
<organism evidence="4 5">
    <name type="scientific">Actinocatenispora thailandica</name>
    <dbReference type="NCBI Taxonomy" id="227318"/>
    <lineage>
        <taxon>Bacteria</taxon>
        <taxon>Bacillati</taxon>
        <taxon>Actinomycetota</taxon>
        <taxon>Actinomycetes</taxon>
        <taxon>Micromonosporales</taxon>
        <taxon>Micromonosporaceae</taxon>
        <taxon>Actinocatenispora</taxon>
    </lineage>
</organism>
<feature type="transmembrane region" description="Helical" evidence="1">
    <location>
        <begin position="18"/>
        <end position="37"/>
    </location>
</feature>
<dbReference type="InterPro" id="IPR035919">
    <property type="entry name" value="EAL_sf"/>
</dbReference>
<dbReference type="SUPFAM" id="SSF141868">
    <property type="entry name" value="EAL domain-like"/>
    <property type="match status" value="1"/>
</dbReference>
<dbReference type="SMART" id="SM00052">
    <property type="entry name" value="EAL"/>
    <property type="match status" value="1"/>
</dbReference>
<evidence type="ECO:0000259" key="3">
    <source>
        <dbReference type="PROSITE" id="PS50887"/>
    </source>
</evidence>
<dbReference type="SUPFAM" id="SSF55073">
    <property type="entry name" value="Nucleotide cyclase"/>
    <property type="match status" value="1"/>
</dbReference>
<keyword evidence="1" id="KW-0812">Transmembrane</keyword>
<dbReference type="RefSeq" id="WP_203961373.1">
    <property type="nucleotide sequence ID" value="NZ_AP023355.1"/>
</dbReference>
<dbReference type="InterPro" id="IPR052155">
    <property type="entry name" value="Biofilm_reg_signaling"/>
</dbReference>
<protein>
    <recommendedName>
        <fullName evidence="6">GGDEF-domain containing protein</fullName>
    </recommendedName>
</protein>
<dbReference type="PANTHER" id="PTHR44757:SF2">
    <property type="entry name" value="BIOFILM ARCHITECTURE MAINTENANCE PROTEIN MBAA"/>
    <property type="match status" value="1"/>
</dbReference>
<dbReference type="InterPro" id="IPR043128">
    <property type="entry name" value="Rev_trsase/Diguanyl_cyclase"/>
</dbReference>
<dbReference type="AlphaFoldDB" id="A0A7R7DNE6"/>
<evidence type="ECO:0000313" key="4">
    <source>
        <dbReference type="EMBL" id="BCJ34670.1"/>
    </source>
</evidence>
<dbReference type="PROSITE" id="PS50883">
    <property type="entry name" value="EAL"/>
    <property type="match status" value="1"/>
</dbReference>
<dbReference type="PANTHER" id="PTHR44757">
    <property type="entry name" value="DIGUANYLATE CYCLASE DGCP"/>
    <property type="match status" value="1"/>
</dbReference>
<dbReference type="SMART" id="SM00267">
    <property type="entry name" value="GGDEF"/>
    <property type="match status" value="1"/>
</dbReference>
<keyword evidence="5" id="KW-1185">Reference proteome</keyword>
<proteinExistence type="predicted"/>
<evidence type="ECO:0008006" key="6">
    <source>
        <dbReference type="Google" id="ProtNLM"/>
    </source>
</evidence>
<keyword evidence="1" id="KW-1133">Transmembrane helix</keyword>
<dbReference type="PROSITE" id="PS50887">
    <property type="entry name" value="GGDEF"/>
    <property type="match status" value="1"/>
</dbReference>
<dbReference type="CDD" id="cd01949">
    <property type="entry name" value="GGDEF"/>
    <property type="match status" value="1"/>
</dbReference>
<evidence type="ECO:0000259" key="2">
    <source>
        <dbReference type="PROSITE" id="PS50883"/>
    </source>
</evidence>
<dbReference type="Pfam" id="PF00563">
    <property type="entry name" value="EAL"/>
    <property type="match status" value="1"/>
</dbReference>
<reference evidence="4 5" key="1">
    <citation type="submission" date="2020-08" db="EMBL/GenBank/DDBJ databases">
        <title>Whole genome shotgun sequence of Actinocatenispora thailandica NBRC 105041.</title>
        <authorList>
            <person name="Komaki H."/>
            <person name="Tamura T."/>
        </authorList>
    </citation>
    <scope>NUCLEOTIDE SEQUENCE [LARGE SCALE GENOMIC DNA]</scope>
    <source>
        <strain evidence="4 5">NBRC 105041</strain>
    </source>
</reference>
<gene>
    <name evidence="4" type="ORF">Athai_21730</name>
</gene>
<feature type="transmembrane region" description="Helical" evidence="1">
    <location>
        <begin position="149"/>
        <end position="170"/>
    </location>
</feature>